<evidence type="ECO:0000313" key="2">
    <source>
        <dbReference type="Proteomes" id="UP000824120"/>
    </source>
</evidence>
<evidence type="ECO:0000313" key="1">
    <source>
        <dbReference type="EMBL" id="KAG5576638.1"/>
    </source>
</evidence>
<dbReference type="Proteomes" id="UP000824120">
    <property type="component" value="Chromosome 11"/>
</dbReference>
<name>A0A9J5WP11_SOLCO</name>
<dbReference type="EMBL" id="JACXVP010000011">
    <property type="protein sequence ID" value="KAG5576638.1"/>
    <property type="molecule type" value="Genomic_DNA"/>
</dbReference>
<comment type="caution">
    <text evidence="1">The sequence shown here is derived from an EMBL/GenBank/DDBJ whole genome shotgun (WGS) entry which is preliminary data.</text>
</comment>
<gene>
    <name evidence="1" type="ORF">H5410_056772</name>
</gene>
<organism evidence="1 2">
    <name type="scientific">Solanum commersonii</name>
    <name type="common">Commerson's wild potato</name>
    <name type="synonym">Commerson's nightshade</name>
    <dbReference type="NCBI Taxonomy" id="4109"/>
    <lineage>
        <taxon>Eukaryota</taxon>
        <taxon>Viridiplantae</taxon>
        <taxon>Streptophyta</taxon>
        <taxon>Embryophyta</taxon>
        <taxon>Tracheophyta</taxon>
        <taxon>Spermatophyta</taxon>
        <taxon>Magnoliopsida</taxon>
        <taxon>eudicotyledons</taxon>
        <taxon>Gunneridae</taxon>
        <taxon>Pentapetalae</taxon>
        <taxon>asterids</taxon>
        <taxon>lamiids</taxon>
        <taxon>Solanales</taxon>
        <taxon>Solanaceae</taxon>
        <taxon>Solanoideae</taxon>
        <taxon>Solaneae</taxon>
        <taxon>Solanum</taxon>
    </lineage>
</organism>
<accession>A0A9J5WP11</accession>
<keyword evidence="2" id="KW-1185">Reference proteome</keyword>
<protein>
    <submittedName>
        <fullName evidence="1">Uncharacterized protein</fullName>
    </submittedName>
</protein>
<proteinExistence type="predicted"/>
<reference evidence="1 2" key="1">
    <citation type="submission" date="2020-09" db="EMBL/GenBank/DDBJ databases">
        <title>De no assembly of potato wild relative species, Solanum commersonii.</title>
        <authorList>
            <person name="Cho K."/>
        </authorList>
    </citation>
    <scope>NUCLEOTIDE SEQUENCE [LARGE SCALE GENOMIC DNA]</scope>
    <source>
        <strain evidence="1">LZ3.2</strain>
        <tissue evidence="1">Leaf</tissue>
    </source>
</reference>
<sequence length="68" mass="7774">MQSNGLPEMLYCWSAYGTRASDIELAAPRKLSETWPSDNEDKSFIRILAICYAAILEQNEKTRGLNYE</sequence>
<dbReference type="AlphaFoldDB" id="A0A9J5WP11"/>